<dbReference type="KEGG" id="pef:A7E78_02080"/>
<evidence type="ECO:0000313" key="2">
    <source>
        <dbReference type="Proteomes" id="UP000182517"/>
    </source>
</evidence>
<evidence type="ECO:0000313" key="1">
    <source>
        <dbReference type="EMBL" id="APG26752.1"/>
    </source>
</evidence>
<keyword evidence="2" id="KW-1185">Reference proteome</keyword>
<accession>A0A1L3GLF3</accession>
<protein>
    <submittedName>
        <fullName evidence="1">Uncharacterized protein</fullName>
    </submittedName>
</protein>
<gene>
    <name evidence="1" type="ORF">A7E78_02080</name>
</gene>
<dbReference type="Proteomes" id="UP000182517">
    <property type="component" value="Chromosome"/>
</dbReference>
<dbReference type="EMBL" id="CP015519">
    <property type="protein sequence ID" value="APG26752.1"/>
    <property type="molecule type" value="Genomic_DNA"/>
</dbReference>
<dbReference type="AlphaFoldDB" id="A0A1L3GLF3"/>
<organism evidence="1 2">
    <name type="scientific">Syntrophotalea acetylenivorans</name>
    <dbReference type="NCBI Taxonomy" id="1842532"/>
    <lineage>
        <taxon>Bacteria</taxon>
        <taxon>Pseudomonadati</taxon>
        <taxon>Thermodesulfobacteriota</taxon>
        <taxon>Desulfuromonadia</taxon>
        <taxon>Desulfuromonadales</taxon>
        <taxon>Syntrophotaleaceae</taxon>
        <taxon>Syntrophotalea</taxon>
    </lineage>
</organism>
<proteinExistence type="predicted"/>
<sequence length="156" mass="17218">MKNKNGQTWLFSFTDLAFLLLISLSTIPVADSVTIRFSEMDVPVVPESQQLGALGQLREVWELQVHPVSAEYPVPYKIVRFGLTSQVDGEGAQLLAPAQLMDALENLKARNIQPVLLPEKTSLTQDLLYAAGAMAKVWGMEYSETVVQPEILEEGS</sequence>
<name>A0A1L3GLF3_9BACT</name>
<dbReference type="OrthoDB" id="5387514at2"/>
<dbReference type="RefSeq" id="WP_072282712.1">
    <property type="nucleotide sequence ID" value="NZ_CP015519.1"/>
</dbReference>
<dbReference type="STRING" id="1842532.A7E78_02080"/>
<reference evidence="1 2" key="1">
    <citation type="journal article" date="2017" name="Genome Announc.">
        <title>Complete Genome Sequences of Two Acetylene-Fermenting Pelobacter acetylenicus Strains.</title>
        <authorList>
            <person name="Sutton J.M."/>
            <person name="Baesman S.M."/>
            <person name="Fierst J.L."/>
            <person name="Poret-Peterson A.T."/>
            <person name="Oremland R.S."/>
            <person name="Dunlap D.S."/>
            <person name="Akob D.M."/>
        </authorList>
    </citation>
    <scope>NUCLEOTIDE SEQUENCE [LARGE SCALE GENOMIC DNA]</scope>
    <source>
        <strain evidence="1 2">SFB93</strain>
    </source>
</reference>